<evidence type="ECO:0000256" key="6">
    <source>
        <dbReference type="ARBA" id="ARBA00023027"/>
    </source>
</evidence>
<accession>A0AAD4PYV4</accession>
<keyword evidence="4 7" id="KW-0862">Zinc</keyword>
<keyword evidence="3 7" id="KW-0479">Metal-binding</keyword>
<evidence type="ECO:0000256" key="2">
    <source>
        <dbReference type="ARBA" id="ARBA00008072"/>
    </source>
</evidence>
<gene>
    <name evidence="9" type="ORF">BGW36DRAFT_294434</name>
</gene>
<dbReference type="AlphaFoldDB" id="A0AAD4PYV4"/>
<dbReference type="InterPro" id="IPR013154">
    <property type="entry name" value="ADH-like_N"/>
</dbReference>
<dbReference type="GO" id="GO:0008270">
    <property type="term" value="F:zinc ion binding"/>
    <property type="evidence" value="ECO:0007669"/>
    <property type="project" value="InterPro"/>
</dbReference>
<dbReference type="SUPFAM" id="SSF50129">
    <property type="entry name" value="GroES-like"/>
    <property type="match status" value="1"/>
</dbReference>
<dbReference type="PANTHER" id="PTHR42940">
    <property type="entry name" value="ALCOHOL DEHYDROGENASE 1-RELATED"/>
    <property type="match status" value="1"/>
</dbReference>
<evidence type="ECO:0000256" key="3">
    <source>
        <dbReference type="ARBA" id="ARBA00022723"/>
    </source>
</evidence>
<keyword evidence="10" id="KW-1185">Reference proteome</keyword>
<evidence type="ECO:0000313" key="9">
    <source>
        <dbReference type="EMBL" id="KAH8698366.1"/>
    </source>
</evidence>
<dbReference type="Pfam" id="PF00107">
    <property type="entry name" value="ADH_zinc_N"/>
    <property type="match status" value="1"/>
</dbReference>
<dbReference type="Pfam" id="PF08240">
    <property type="entry name" value="ADH_N"/>
    <property type="match status" value="1"/>
</dbReference>
<evidence type="ECO:0000256" key="5">
    <source>
        <dbReference type="ARBA" id="ARBA00023002"/>
    </source>
</evidence>
<keyword evidence="5" id="KW-0560">Oxidoreductase</keyword>
<comment type="similarity">
    <text evidence="2 7">Belongs to the zinc-containing alcohol dehydrogenase family.</text>
</comment>
<dbReference type="CDD" id="cd08297">
    <property type="entry name" value="CAD3"/>
    <property type="match status" value="1"/>
</dbReference>
<dbReference type="InterPro" id="IPR011032">
    <property type="entry name" value="GroES-like_sf"/>
</dbReference>
<dbReference type="Gene3D" id="3.40.50.720">
    <property type="entry name" value="NAD(P)-binding Rossmann-like Domain"/>
    <property type="match status" value="1"/>
</dbReference>
<dbReference type="GO" id="GO:0004022">
    <property type="term" value="F:alcohol dehydrogenase (NAD+) activity"/>
    <property type="evidence" value="ECO:0007669"/>
    <property type="project" value="TreeGrafter"/>
</dbReference>
<name>A0AAD4PYV4_9EURO</name>
<evidence type="ECO:0000256" key="7">
    <source>
        <dbReference type="RuleBase" id="RU361277"/>
    </source>
</evidence>
<reference evidence="9" key="1">
    <citation type="submission" date="2021-12" db="EMBL/GenBank/DDBJ databases">
        <title>Convergent genome expansion in fungi linked to evolution of root-endophyte symbiosis.</title>
        <authorList>
            <consortium name="DOE Joint Genome Institute"/>
            <person name="Ke Y.-H."/>
            <person name="Bonito G."/>
            <person name="Liao H.-L."/>
            <person name="Looney B."/>
            <person name="Rojas-Flechas A."/>
            <person name="Nash J."/>
            <person name="Hameed K."/>
            <person name="Schadt C."/>
            <person name="Martin F."/>
            <person name="Crous P.W."/>
            <person name="Miettinen O."/>
            <person name="Magnuson J.K."/>
            <person name="Labbe J."/>
            <person name="Jacobson D."/>
            <person name="Doktycz M.J."/>
            <person name="Veneault-Fourrey C."/>
            <person name="Kuo A."/>
            <person name="Mondo S."/>
            <person name="Calhoun S."/>
            <person name="Riley R."/>
            <person name="Ohm R."/>
            <person name="LaButti K."/>
            <person name="Andreopoulos B."/>
            <person name="Pangilinan J."/>
            <person name="Nolan M."/>
            <person name="Tritt A."/>
            <person name="Clum A."/>
            <person name="Lipzen A."/>
            <person name="Daum C."/>
            <person name="Barry K."/>
            <person name="Grigoriev I.V."/>
            <person name="Vilgalys R."/>
        </authorList>
    </citation>
    <scope>NUCLEOTIDE SEQUENCE</scope>
    <source>
        <strain evidence="9">PMI_201</strain>
    </source>
</reference>
<dbReference type="Gene3D" id="3.90.180.10">
    <property type="entry name" value="Medium-chain alcohol dehydrogenases, catalytic domain"/>
    <property type="match status" value="1"/>
</dbReference>
<dbReference type="InterPro" id="IPR013149">
    <property type="entry name" value="ADH-like_C"/>
</dbReference>
<evidence type="ECO:0000313" key="10">
    <source>
        <dbReference type="Proteomes" id="UP001201262"/>
    </source>
</evidence>
<dbReference type="SMART" id="SM00829">
    <property type="entry name" value="PKS_ER"/>
    <property type="match status" value="1"/>
</dbReference>
<keyword evidence="6" id="KW-0520">NAD</keyword>
<comment type="cofactor">
    <cofactor evidence="1 7">
        <name>Zn(2+)</name>
        <dbReference type="ChEBI" id="CHEBI:29105"/>
    </cofactor>
</comment>
<dbReference type="InterPro" id="IPR020843">
    <property type="entry name" value="ER"/>
</dbReference>
<evidence type="ECO:0000256" key="4">
    <source>
        <dbReference type="ARBA" id="ARBA00022833"/>
    </source>
</evidence>
<proteinExistence type="inferred from homology"/>
<dbReference type="GO" id="GO:0005737">
    <property type="term" value="C:cytoplasm"/>
    <property type="evidence" value="ECO:0007669"/>
    <property type="project" value="TreeGrafter"/>
</dbReference>
<dbReference type="SUPFAM" id="SSF51735">
    <property type="entry name" value="NAD(P)-binding Rossmann-fold domains"/>
    <property type="match status" value="1"/>
</dbReference>
<dbReference type="InterPro" id="IPR036291">
    <property type="entry name" value="NAD(P)-bd_dom_sf"/>
</dbReference>
<sequence length="353" mass="37836">MNDIPKTQKAIWVQNPGPNGTVALRSDIPTPQPGDGEMLVKIQYSGICGSDLRNLHGMSKYTSIPGHEGVGTVVQLGPNVSSWYLHRRVGIKWVWRSCGSCSLCRKGEVNHCPAQLNTSRSVHGTLQEYALARPEFSNLIPEALRSEDAAPLLCAGHTLAGAVSKLDRLGRGDAVVVLGAGGGLGHLGVQMVKMDERGLKVIAVDAGEEKGMLCRELGAEEYINIESESDIETRVKELTDGEGAQGVIIVSGAEEAFRLAPRLVRNGGTIVVVGLPRNDFQFPMAPIEISARGLTVIGTSVGTEKQMEELLESAARGLVVPRIEVYALEDAPRAFEKLVKGEVVGRCVVRVSE</sequence>
<organism evidence="9 10">
    <name type="scientific">Talaromyces proteolyticus</name>
    <dbReference type="NCBI Taxonomy" id="1131652"/>
    <lineage>
        <taxon>Eukaryota</taxon>
        <taxon>Fungi</taxon>
        <taxon>Dikarya</taxon>
        <taxon>Ascomycota</taxon>
        <taxon>Pezizomycotina</taxon>
        <taxon>Eurotiomycetes</taxon>
        <taxon>Eurotiomycetidae</taxon>
        <taxon>Eurotiales</taxon>
        <taxon>Trichocomaceae</taxon>
        <taxon>Talaromyces</taxon>
        <taxon>Talaromyces sect. Bacilispori</taxon>
    </lineage>
</organism>
<evidence type="ECO:0000256" key="1">
    <source>
        <dbReference type="ARBA" id="ARBA00001947"/>
    </source>
</evidence>
<protein>
    <submittedName>
        <fullName evidence="9">Alcohol dehydrogenase-like protein</fullName>
    </submittedName>
</protein>
<dbReference type="RefSeq" id="XP_046072830.1">
    <property type="nucleotide sequence ID" value="XM_046211101.1"/>
</dbReference>
<dbReference type="PROSITE" id="PS00059">
    <property type="entry name" value="ADH_ZINC"/>
    <property type="match status" value="1"/>
</dbReference>
<evidence type="ECO:0000259" key="8">
    <source>
        <dbReference type="SMART" id="SM00829"/>
    </source>
</evidence>
<dbReference type="Proteomes" id="UP001201262">
    <property type="component" value="Unassembled WGS sequence"/>
</dbReference>
<dbReference type="FunFam" id="3.40.50.720:FF:000039">
    <property type="entry name" value="Alcohol dehydrogenase AdhP"/>
    <property type="match status" value="1"/>
</dbReference>
<feature type="domain" description="Enoyl reductase (ER)" evidence="8">
    <location>
        <begin position="17"/>
        <end position="349"/>
    </location>
</feature>
<dbReference type="PANTHER" id="PTHR42940:SF2">
    <property type="entry name" value="DEHYDROGENASE FAMILY OXIDOREDUCTASE, PUTATIVE (JCVI)-RELATED"/>
    <property type="match status" value="1"/>
</dbReference>
<dbReference type="GeneID" id="70241388"/>
<dbReference type="InterPro" id="IPR002328">
    <property type="entry name" value="ADH_Zn_CS"/>
</dbReference>
<comment type="caution">
    <text evidence="9">The sequence shown here is derived from an EMBL/GenBank/DDBJ whole genome shotgun (WGS) entry which is preliminary data.</text>
</comment>
<dbReference type="EMBL" id="JAJTJA010000005">
    <property type="protein sequence ID" value="KAH8698366.1"/>
    <property type="molecule type" value="Genomic_DNA"/>
</dbReference>